<keyword evidence="2" id="KW-1185">Reference proteome</keyword>
<dbReference type="Proteomes" id="UP001159405">
    <property type="component" value="Unassembled WGS sequence"/>
</dbReference>
<organism evidence="1 2">
    <name type="scientific">Porites lobata</name>
    <dbReference type="NCBI Taxonomy" id="104759"/>
    <lineage>
        <taxon>Eukaryota</taxon>
        <taxon>Metazoa</taxon>
        <taxon>Cnidaria</taxon>
        <taxon>Anthozoa</taxon>
        <taxon>Hexacorallia</taxon>
        <taxon>Scleractinia</taxon>
        <taxon>Fungiina</taxon>
        <taxon>Poritidae</taxon>
        <taxon>Porites</taxon>
    </lineage>
</organism>
<gene>
    <name evidence="1" type="ORF">PLOB_00017588</name>
</gene>
<reference evidence="1 2" key="1">
    <citation type="submission" date="2022-05" db="EMBL/GenBank/DDBJ databases">
        <authorList>
            <consortium name="Genoscope - CEA"/>
            <person name="William W."/>
        </authorList>
    </citation>
    <scope>NUCLEOTIDE SEQUENCE [LARGE SCALE GENOMIC DNA]</scope>
</reference>
<dbReference type="EMBL" id="CALNXK010000021">
    <property type="protein sequence ID" value="CAH3109082.1"/>
    <property type="molecule type" value="Genomic_DNA"/>
</dbReference>
<evidence type="ECO:0000313" key="1">
    <source>
        <dbReference type="EMBL" id="CAH3109082.1"/>
    </source>
</evidence>
<comment type="caution">
    <text evidence="1">The sequence shown here is derived from an EMBL/GenBank/DDBJ whole genome shotgun (WGS) entry which is preliminary data.</text>
</comment>
<accession>A0ABN8NLQ8</accession>
<sequence length="116" mass="13354">MLNIKRIDRVSNAKIYDLTQKAPLVENVRTRQLRFLGHVLRMPDDEPCKEYALYIPPRGKRKPGRQRTLFLRYIQHLLGDTDDMIGPGKLSELEGDMGDRCGWRKLVVACSAADRS</sequence>
<protein>
    <submittedName>
        <fullName evidence="1">Uncharacterized protein</fullName>
    </submittedName>
</protein>
<name>A0ABN8NLQ8_9CNID</name>
<proteinExistence type="predicted"/>
<evidence type="ECO:0000313" key="2">
    <source>
        <dbReference type="Proteomes" id="UP001159405"/>
    </source>
</evidence>